<keyword evidence="2" id="KW-1003">Cell membrane</keyword>
<sequence>MQSLKWALPAALALARAALSQDVSGSTKFQSSSKRGLIYIPTTEHPSDAQIWVENGSDLTWYYNYAEDPSAAYSNRSQEDFEYVPMLWGSSNSSGFASDIKAQLAGGRNISHILTFNEPDGSSSSGGSDIEPSAAASIWIADIEPLRTENIKIGAPAVTGSQSGLTWLSKFFSSCTSQGTNCTVDFIPLHWYGNFEGLASYIGQVVEAYPNTSIWITEYALADADLSDTVSFFQTSAEYFDRIDYIERYSYFGAFQSSVSNVGPNAVMLTQDGLLTDIGSWSSVFVTTEKSFSRSEEHSGHDIYSVENPFSTPQDQRSIISSAHQSYSVFTESKPLRQRKFKSARLIGDYDKPWTAKKDPRMIWDKIFFIGLTIVGLGIGSYIIYSGWQSVENPPYCLIFEDDFSNGINENDWNYEIEVGGYGVGSFEWTTSDSTNAYTDESGLHIVPTITTNTTDITTAELFNGYTLNLTSQGICSSTEAGDCVKVSNSTLQKMINPVRSARITTQGKHNITYGKVEVTAKLPRGDWLWPAIWMMPESNAYGAWPASGEIDIMEAKGNDGETYAGGRNEVSGTLHWAPVSTLDAYWRTSGVKYMTRGDYSDSYHTFGMEWSDSYIYTWVDSRLAQSMYIPFGKKYGTMYDRGKFSTMSVNGSIPIDPWSGTGRYNTPFDQAFYLILNVAVGATNGYFEDGYRNKPWIDSSATAMEQFYNSSYAWESTWGEGDARGLSVKSVKLYQRGVCSA</sequence>
<dbReference type="EMBL" id="LFMY01000012">
    <property type="protein sequence ID" value="OKL57256.1"/>
    <property type="molecule type" value="Genomic_DNA"/>
</dbReference>
<keyword evidence="3" id="KW-0472">Membrane</keyword>
<keyword evidence="7" id="KW-1185">Reference proteome</keyword>
<evidence type="ECO:0000256" key="2">
    <source>
        <dbReference type="ARBA" id="ARBA00022475"/>
    </source>
</evidence>
<dbReference type="Proteomes" id="UP000214365">
    <property type="component" value="Unassembled WGS sequence"/>
</dbReference>
<dbReference type="FunFam" id="3.20.20.80:FF:000207">
    <property type="entry name" value="Glycoside hydrolase family 128 protein"/>
    <property type="match status" value="1"/>
</dbReference>
<dbReference type="InterPro" id="IPR053183">
    <property type="entry name" value="ASL1"/>
</dbReference>
<name>A0A225AQP9_TALAT</name>
<dbReference type="Gene3D" id="2.60.120.200">
    <property type="match status" value="1"/>
</dbReference>
<dbReference type="SUPFAM" id="SSF51445">
    <property type="entry name" value="(Trans)glycosidases"/>
    <property type="match status" value="1"/>
</dbReference>
<comment type="caution">
    <text evidence="6">The sequence shown here is derived from an EMBL/GenBank/DDBJ whole genome shotgun (WGS) entry which is preliminary data.</text>
</comment>
<feature type="chain" id="PRO_5012217540" description="GH16 domain-containing protein" evidence="4">
    <location>
        <begin position="21"/>
        <end position="742"/>
    </location>
</feature>
<dbReference type="GO" id="GO:0009277">
    <property type="term" value="C:fungal-type cell wall"/>
    <property type="evidence" value="ECO:0007669"/>
    <property type="project" value="TreeGrafter"/>
</dbReference>
<evidence type="ECO:0000313" key="7">
    <source>
        <dbReference type="Proteomes" id="UP000214365"/>
    </source>
</evidence>
<comment type="subcellular location">
    <subcellularLocation>
        <location evidence="1">Cell membrane</location>
        <topology evidence="1">Lipid-anchor</topology>
        <topology evidence="1">GPI-anchor</topology>
    </subcellularLocation>
</comment>
<keyword evidence="4" id="KW-0732">Signal</keyword>
<keyword evidence="3" id="KW-0812">Transmembrane</keyword>
<gene>
    <name evidence="6" type="ORF">UA08_07422</name>
</gene>
<dbReference type="Pfam" id="PF00722">
    <property type="entry name" value="Glyco_hydro_16"/>
    <property type="match status" value="1"/>
</dbReference>
<dbReference type="InterPro" id="IPR013320">
    <property type="entry name" value="ConA-like_dom_sf"/>
</dbReference>
<dbReference type="AlphaFoldDB" id="A0A225AQP9"/>
<organism evidence="6 7">
    <name type="scientific">Talaromyces atroroseus</name>
    <dbReference type="NCBI Taxonomy" id="1441469"/>
    <lineage>
        <taxon>Eukaryota</taxon>
        <taxon>Fungi</taxon>
        <taxon>Dikarya</taxon>
        <taxon>Ascomycota</taxon>
        <taxon>Pezizomycotina</taxon>
        <taxon>Eurotiomycetes</taxon>
        <taxon>Eurotiomycetidae</taxon>
        <taxon>Eurotiales</taxon>
        <taxon>Trichocomaceae</taxon>
        <taxon>Talaromyces</taxon>
        <taxon>Talaromyces sect. Trachyspermi</taxon>
    </lineage>
</organism>
<proteinExistence type="predicted"/>
<dbReference type="STRING" id="1441469.A0A225AQP9"/>
<dbReference type="InterPro" id="IPR024655">
    <property type="entry name" value="Asl1_glyco_hydro_catalytic"/>
</dbReference>
<dbReference type="GO" id="GO:0004553">
    <property type="term" value="F:hydrolase activity, hydrolyzing O-glycosyl compounds"/>
    <property type="evidence" value="ECO:0007669"/>
    <property type="project" value="InterPro"/>
</dbReference>
<feature type="domain" description="GH16" evidence="5">
    <location>
        <begin position="386"/>
        <end position="718"/>
    </location>
</feature>
<dbReference type="GO" id="GO:0071966">
    <property type="term" value="P:fungal-type cell wall polysaccharide metabolic process"/>
    <property type="evidence" value="ECO:0007669"/>
    <property type="project" value="TreeGrafter"/>
</dbReference>
<keyword evidence="3" id="KW-1133">Transmembrane helix</keyword>
<dbReference type="GO" id="GO:0005886">
    <property type="term" value="C:plasma membrane"/>
    <property type="evidence" value="ECO:0007669"/>
    <property type="project" value="UniProtKB-SubCell"/>
</dbReference>
<feature type="transmembrane region" description="Helical" evidence="3">
    <location>
        <begin position="367"/>
        <end position="385"/>
    </location>
</feature>
<dbReference type="InterPro" id="IPR017853">
    <property type="entry name" value="GH"/>
</dbReference>
<evidence type="ECO:0000256" key="1">
    <source>
        <dbReference type="ARBA" id="ARBA00004609"/>
    </source>
</evidence>
<evidence type="ECO:0000259" key="5">
    <source>
        <dbReference type="PROSITE" id="PS51762"/>
    </source>
</evidence>
<dbReference type="GeneID" id="31007178"/>
<dbReference type="OrthoDB" id="4781at2759"/>
<dbReference type="PROSITE" id="PS51762">
    <property type="entry name" value="GH16_2"/>
    <property type="match status" value="1"/>
</dbReference>
<feature type="signal peptide" evidence="4">
    <location>
        <begin position="1"/>
        <end position="20"/>
    </location>
</feature>
<dbReference type="PANTHER" id="PTHR34154:SF3">
    <property type="entry name" value="ALKALI-SENSITIVE LINKAGE PROTEIN 1"/>
    <property type="match status" value="1"/>
</dbReference>
<evidence type="ECO:0000313" key="6">
    <source>
        <dbReference type="EMBL" id="OKL57256.1"/>
    </source>
</evidence>
<reference evidence="6 7" key="1">
    <citation type="submission" date="2015-06" db="EMBL/GenBank/DDBJ databases">
        <title>Talaromyces atroroseus IBT 11181 draft genome.</title>
        <authorList>
            <person name="Rasmussen K.B."/>
            <person name="Rasmussen S."/>
            <person name="Petersen B."/>
            <person name="Sicheritz-Ponten T."/>
            <person name="Mortensen U.H."/>
            <person name="Thrane U."/>
        </authorList>
    </citation>
    <scope>NUCLEOTIDE SEQUENCE [LARGE SCALE GENOMIC DNA]</scope>
    <source>
        <strain evidence="6 7">IBT 11181</strain>
    </source>
</reference>
<dbReference type="SUPFAM" id="SSF49899">
    <property type="entry name" value="Concanavalin A-like lectins/glucanases"/>
    <property type="match status" value="1"/>
</dbReference>
<evidence type="ECO:0000256" key="3">
    <source>
        <dbReference type="SAM" id="Phobius"/>
    </source>
</evidence>
<dbReference type="InterPro" id="IPR000757">
    <property type="entry name" value="Beta-glucanase-like"/>
</dbReference>
<dbReference type="Pfam" id="PF11790">
    <property type="entry name" value="Glyco_hydro_cc"/>
    <property type="match status" value="1"/>
</dbReference>
<dbReference type="Gene3D" id="3.20.20.80">
    <property type="entry name" value="Glycosidases"/>
    <property type="match status" value="1"/>
</dbReference>
<evidence type="ECO:0000256" key="4">
    <source>
        <dbReference type="SAM" id="SignalP"/>
    </source>
</evidence>
<dbReference type="RefSeq" id="XP_020117377.1">
    <property type="nucleotide sequence ID" value="XM_020262314.1"/>
</dbReference>
<dbReference type="PANTHER" id="PTHR34154">
    <property type="entry name" value="ALKALI-SENSITIVE LINKAGE PROTEIN 1"/>
    <property type="match status" value="1"/>
</dbReference>
<protein>
    <recommendedName>
        <fullName evidence="5">GH16 domain-containing protein</fullName>
    </recommendedName>
</protein>
<accession>A0A225AQP9</accession>